<evidence type="ECO:0000256" key="4">
    <source>
        <dbReference type="ARBA" id="ARBA00023136"/>
    </source>
</evidence>
<sequence>MATLPNEKPFDEEKPNFIENTDESPKKTLQKELTLTEIDVENRRAYKGDDSDGKVIWSIQSVLAAAFLSALYTDRNSLSRSQVILYFTGGSLSFIAKDLGITHGSAWLPTANILAIAATAPYAGYFRDLFGKRYIALFGTLCTCIGCLVLGTTHTFGQALVGMSLAGMGAAIGELTSLAGLAEVVPVRYRGHSLAAVTAFVLPFTPYLTCVGLYCEHSTWRWGPWIALIYNAVTALGLLFTCFPHNHTRAEGFSHRVILKKIGYVGGLFSIVGLTLFLVALQPGGYTHSWKSAYVLCTLLIGTILMIAWRIIALAYIIAFAAGMNFFSLLNFFPVTFSTIYDADPVQIGLKGLSPALSTTFGAILFNSMLSAFRAYSREMLLIALVIMTAFGGSLAVCTPENPKLTVVLGSAPTLVLGTLAAFGVGGVLVPAATVAMIVTPDILITTATALSLSQYVLLEKKLPTLVAKYAIQAGLPLGSAKAFVGTSQWAYSESLKYVWFTSIAFGSMAIVCCVFLLSTKKYQTNRVSVQI</sequence>
<feature type="transmembrane region" description="Helical" evidence="6">
    <location>
        <begin position="293"/>
        <end position="309"/>
    </location>
</feature>
<protein>
    <submittedName>
        <fullName evidence="8">MFS general substrate transporter</fullName>
    </submittedName>
</protein>
<name>A0A8E2JPX0_9PEZI</name>
<proteinExistence type="predicted"/>
<dbReference type="AlphaFoldDB" id="A0A8E2JPX0"/>
<feature type="transmembrane region" description="Helical" evidence="6">
    <location>
        <begin position="262"/>
        <end position="281"/>
    </location>
</feature>
<dbReference type="Gene3D" id="1.20.1250.20">
    <property type="entry name" value="MFS general substrate transporter like domains"/>
    <property type="match status" value="1"/>
</dbReference>
<feature type="transmembrane region" description="Helical" evidence="6">
    <location>
        <begin position="220"/>
        <end position="241"/>
    </location>
</feature>
<dbReference type="PROSITE" id="PS50850">
    <property type="entry name" value="MFS"/>
    <property type="match status" value="1"/>
</dbReference>
<evidence type="ECO:0000259" key="7">
    <source>
        <dbReference type="PROSITE" id="PS50850"/>
    </source>
</evidence>
<feature type="domain" description="Major facilitator superfamily (MFS) profile" evidence="7">
    <location>
        <begin position="62"/>
        <end position="522"/>
    </location>
</feature>
<dbReference type="Proteomes" id="UP000250140">
    <property type="component" value="Unassembled WGS sequence"/>
</dbReference>
<dbReference type="InterPro" id="IPR036259">
    <property type="entry name" value="MFS_trans_sf"/>
</dbReference>
<feature type="transmembrane region" description="Helical" evidence="6">
    <location>
        <begin position="443"/>
        <end position="459"/>
    </location>
</feature>
<organism evidence="8 9">
    <name type="scientific">Glonium stellatum</name>
    <dbReference type="NCBI Taxonomy" id="574774"/>
    <lineage>
        <taxon>Eukaryota</taxon>
        <taxon>Fungi</taxon>
        <taxon>Dikarya</taxon>
        <taxon>Ascomycota</taxon>
        <taxon>Pezizomycotina</taxon>
        <taxon>Dothideomycetes</taxon>
        <taxon>Pleosporomycetidae</taxon>
        <taxon>Gloniales</taxon>
        <taxon>Gloniaceae</taxon>
        <taxon>Glonium</taxon>
    </lineage>
</organism>
<dbReference type="EMBL" id="KV750385">
    <property type="protein sequence ID" value="OCL05057.1"/>
    <property type="molecule type" value="Genomic_DNA"/>
</dbReference>
<feature type="transmembrane region" description="Helical" evidence="6">
    <location>
        <begin position="194"/>
        <end position="214"/>
    </location>
</feature>
<dbReference type="OrthoDB" id="4161376at2759"/>
<evidence type="ECO:0000256" key="5">
    <source>
        <dbReference type="SAM" id="MobiDB-lite"/>
    </source>
</evidence>
<keyword evidence="2 6" id="KW-0812">Transmembrane</keyword>
<evidence type="ECO:0000313" key="9">
    <source>
        <dbReference type="Proteomes" id="UP000250140"/>
    </source>
</evidence>
<feature type="region of interest" description="Disordered" evidence="5">
    <location>
        <begin position="1"/>
        <end position="26"/>
    </location>
</feature>
<accession>A0A8E2JPX0</accession>
<dbReference type="InterPro" id="IPR011701">
    <property type="entry name" value="MFS"/>
</dbReference>
<dbReference type="SUPFAM" id="SSF103473">
    <property type="entry name" value="MFS general substrate transporter"/>
    <property type="match status" value="1"/>
</dbReference>
<keyword evidence="3 6" id="KW-1133">Transmembrane helix</keyword>
<evidence type="ECO:0000313" key="8">
    <source>
        <dbReference type="EMBL" id="OCL05057.1"/>
    </source>
</evidence>
<gene>
    <name evidence="8" type="ORF">AOQ84DRAFT_399765</name>
</gene>
<dbReference type="PANTHER" id="PTHR23501:SF109">
    <property type="entry name" value="MAJOR FACILITATOR SUPERFAMILY (MFS) PROFILE DOMAIN-CONTAINING PROTEIN-RELATED"/>
    <property type="match status" value="1"/>
</dbReference>
<feature type="transmembrane region" description="Helical" evidence="6">
    <location>
        <begin position="380"/>
        <end position="397"/>
    </location>
</feature>
<evidence type="ECO:0000256" key="1">
    <source>
        <dbReference type="ARBA" id="ARBA00004141"/>
    </source>
</evidence>
<dbReference type="GO" id="GO:0022857">
    <property type="term" value="F:transmembrane transporter activity"/>
    <property type="evidence" value="ECO:0007669"/>
    <property type="project" value="InterPro"/>
</dbReference>
<keyword evidence="4 6" id="KW-0472">Membrane</keyword>
<feature type="transmembrane region" description="Helical" evidence="6">
    <location>
        <begin position="314"/>
        <end position="333"/>
    </location>
</feature>
<feature type="transmembrane region" description="Helical" evidence="6">
    <location>
        <begin position="159"/>
        <end position="182"/>
    </location>
</feature>
<dbReference type="GO" id="GO:0005886">
    <property type="term" value="C:plasma membrane"/>
    <property type="evidence" value="ECO:0007669"/>
    <property type="project" value="TreeGrafter"/>
</dbReference>
<feature type="transmembrane region" description="Helical" evidence="6">
    <location>
        <begin position="353"/>
        <end position="373"/>
    </location>
</feature>
<feature type="transmembrane region" description="Helical" evidence="6">
    <location>
        <begin position="107"/>
        <end position="125"/>
    </location>
</feature>
<evidence type="ECO:0000256" key="2">
    <source>
        <dbReference type="ARBA" id="ARBA00022692"/>
    </source>
</evidence>
<reference evidence="8 9" key="1">
    <citation type="journal article" date="2016" name="Nat. Commun.">
        <title>Ectomycorrhizal ecology is imprinted in the genome of the dominant symbiotic fungus Cenococcum geophilum.</title>
        <authorList>
            <consortium name="DOE Joint Genome Institute"/>
            <person name="Peter M."/>
            <person name="Kohler A."/>
            <person name="Ohm R.A."/>
            <person name="Kuo A."/>
            <person name="Krutzmann J."/>
            <person name="Morin E."/>
            <person name="Arend M."/>
            <person name="Barry K.W."/>
            <person name="Binder M."/>
            <person name="Choi C."/>
            <person name="Clum A."/>
            <person name="Copeland A."/>
            <person name="Grisel N."/>
            <person name="Haridas S."/>
            <person name="Kipfer T."/>
            <person name="LaButti K."/>
            <person name="Lindquist E."/>
            <person name="Lipzen A."/>
            <person name="Maire R."/>
            <person name="Meier B."/>
            <person name="Mihaltcheva S."/>
            <person name="Molinier V."/>
            <person name="Murat C."/>
            <person name="Poggeler S."/>
            <person name="Quandt C.A."/>
            <person name="Sperisen C."/>
            <person name="Tritt A."/>
            <person name="Tisserant E."/>
            <person name="Crous P.W."/>
            <person name="Henrissat B."/>
            <person name="Nehls U."/>
            <person name="Egli S."/>
            <person name="Spatafora J.W."/>
            <person name="Grigoriev I.V."/>
            <person name="Martin F.M."/>
        </authorList>
    </citation>
    <scope>NUCLEOTIDE SEQUENCE [LARGE SCALE GENOMIC DNA]</scope>
    <source>
        <strain evidence="8 9">CBS 207.34</strain>
    </source>
</reference>
<feature type="transmembrane region" description="Helical" evidence="6">
    <location>
        <begin position="417"/>
        <end position="436"/>
    </location>
</feature>
<feature type="transmembrane region" description="Helical" evidence="6">
    <location>
        <begin position="498"/>
        <end position="518"/>
    </location>
</feature>
<comment type="subcellular location">
    <subcellularLocation>
        <location evidence="1">Membrane</location>
        <topology evidence="1">Multi-pass membrane protein</topology>
    </subcellularLocation>
</comment>
<evidence type="ECO:0000256" key="3">
    <source>
        <dbReference type="ARBA" id="ARBA00022989"/>
    </source>
</evidence>
<feature type="transmembrane region" description="Helical" evidence="6">
    <location>
        <begin position="134"/>
        <end position="153"/>
    </location>
</feature>
<dbReference type="InterPro" id="IPR020846">
    <property type="entry name" value="MFS_dom"/>
</dbReference>
<evidence type="ECO:0000256" key="6">
    <source>
        <dbReference type="SAM" id="Phobius"/>
    </source>
</evidence>
<dbReference type="Pfam" id="PF07690">
    <property type="entry name" value="MFS_1"/>
    <property type="match status" value="1"/>
</dbReference>
<dbReference type="PANTHER" id="PTHR23501">
    <property type="entry name" value="MAJOR FACILITATOR SUPERFAMILY"/>
    <property type="match status" value="1"/>
</dbReference>
<keyword evidence="9" id="KW-1185">Reference proteome</keyword>